<name>A0A553NDX0_TIGCA</name>
<dbReference type="EMBL" id="VCGU01000458">
    <property type="protein sequence ID" value="TRY63644.1"/>
    <property type="molecule type" value="Genomic_DNA"/>
</dbReference>
<accession>A0A553NDX0</accession>
<dbReference type="AlphaFoldDB" id="A0A553NDX0"/>
<dbReference type="SUPFAM" id="SSF53850">
    <property type="entry name" value="Periplasmic binding protein-like II"/>
    <property type="match status" value="1"/>
</dbReference>
<gene>
    <name evidence="1" type="ORF">TCAL_12056</name>
</gene>
<dbReference type="PANTHER" id="PTHR35841">
    <property type="entry name" value="PHOSPHONATES-BINDING PERIPLASMIC PROTEIN"/>
    <property type="match status" value="1"/>
</dbReference>
<organism evidence="1 2">
    <name type="scientific">Tigriopus californicus</name>
    <name type="common">Marine copepod</name>
    <dbReference type="NCBI Taxonomy" id="6832"/>
    <lineage>
        <taxon>Eukaryota</taxon>
        <taxon>Metazoa</taxon>
        <taxon>Ecdysozoa</taxon>
        <taxon>Arthropoda</taxon>
        <taxon>Crustacea</taxon>
        <taxon>Multicrustacea</taxon>
        <taxon>Hexanauplia</taxon>
        <taxon>Copepoda</taxon>
        <taxon>Harpacticoida</taxon>
        <taxon>Harpacticidae</taxon>
        <taxon>Tigriopus</taxon>
    </lineage>
</organism>
<dbReference type="Pfam" id="PF12974">
    <property type="entry name" value="Phosphonate-bd"/>
    <property type="match status" value="1"/>
</dbReference>
<proteinExistence type="predicted"/>
<evidence type="ECO:0000313" key="1">
    <source>
        <dbReference type="EMBL" id="TRY63644.1"/>
    </source>
</evidence>
<comment type="caution">
    <text evidence="1">The sequence shown here is derived from an EMBL/GenBank/DDBJ whole genome shotgun (WGS) entry which is preliminary data.</text>
</comment>
<dbReference type="PANTHER" id="PTHR35841:SF1">
    <property type="entry name" value="PHOSPHONATES-BINDING PERIPLASMIC PROTEIN"/>
    <property type="match status" value="1"/>
</dbReference>
<evidence type="ECO:0000313" key="2">
    <source>
        <dbReference type="Proteomes" id="UP000318571"/>
    </source>
</evidence>
<protein>
    <submittedName>
        <fullName evidence="1">Uncharacterized protein</fullName>
    </submittedName>
</protein>
<reference evidence="1 2" key="1">
    <citation type="journal article" date="2018" name="Nat. Ecol. Evol.">
        <title>Genomic signatures of mitonuclear coevolution across populations of Tigriopus californicus.</title>
        <authorList>
            <person name="Barreto F.S."/>
            <person name="Watson E.T."/>
            <person name="Lima T.G."/>
            <person name="Willett C.S."/>
            <person name="Edmands S."/>
            <person name="Li W."/>
            <person name="Burton R.S."/>
        </authorList>
    </citation>
    <scope>NUCLEOTIDE SEQUENCE [LARGE SCALE GENOMIC DNA]</scope>
    <source>
        <strain evidence="1 2">San Diego</strain>
    </source>
</reference>
<sequence length="450" mass="50282">MYNLPDIKAFNEVWQEAIVRQAEKLGLTSFDLKQTCGWPLVAGERGLYQVVATPKYKAPGCRDYFYSSAVIVRNESDVFEINALQGKTAAVNSLGSCSGYLLLHVALGRTLATTINVCTTGAHVQSIHAVVSKKADFAAIDAVSLALFQRYHPAEAAQVRILTFTPEFPALPYVTPATESLENIKLLRQALINAASDPNVELKQARDALLIDGFETNDKKIGFHMYDQRAQQILSEITTDDSEQGQGPTKPIPTDVKAELKSLQVPNDTEYVMAAIKAALANRQPLADFTLEDSRSGRVVFPGDLDDAFATDPQLVRDCTVFIGERPKLVDRCTNDNEITAECWAVDKAMTGNLDPSIVWFYLSMERNPGGDYFNLVVYKNGKSAEHIRQKQDDAHQRGIRHVAPFYYNNVRIHRCLVTWNKVSFLQTIAAQYYKGNTLFRKTFKWAENK</sequence>
<dbReference type="Gene3D" id="3.40.190.10">
    <property type="entry name" value="Periplasmic binding protein-like II"/>
    <property type="match status" value="2"/>
</dbReference>
<dbReference type="Proteomes" id="UP000318571">
    <property type="component" value="Chromosome 10"/>
</dbReference>
<keyword evidence="2" id="KW-1185">Reference proteome</keyword>